<dbReference type="SUPFAM" id="SSF56317">
    <property type="entry name" value="Carbon-nitrogen hydrolase"/>
    <property type="match status" value="1"/>
</dbReference>
<evidence type="ECO:0000256" key="1">
    <source>
        <dbReference type="ARBA" id="ARBA00010613"/>
    </source>
</evidence>
<feature type="domain" description="CN hydrolase" evidence="2">
    <location>
        <begin position="11"/>
        <end position="247"/>
    </location>
</feature>
<dbReference type="EMBL" id="JACCCC010000001">
    <property type="protein sequence ID" value="NYE46084.1"/>
    <property type="molecule type" value="Genomic_DNA"/>
</dbReference>
<comment type="caution">
    <text evidence="3">The sequence shown here is derived from an EMBL/GenBank/DDBJ whole genome shotgun (WGS) entry which is preliminary data.</text>
</comment>
<dbReference type="CDD" id="cd07576">
    <property type="entry name" value="R-amidase_like"/>
    <property type="match status" value="1"/>
</dbReference>
<dbReference type="PROSITE" id="PS50263">
    <property type="entry name" value="CN_HYDROLASE"/>
    <property type="match status" value="1"/>
</dbReference>
<dbReference type="RefSeq" id="WP_179642244.1">
    <property type="nucleotide sequence ID" value="NZ_BAAAYY010000024.1"/>
</dbReference>
<dbReference type="PANTHER" id="PTHR23088">
    <property type="entry name" value="NITRILASE-RELATED"/>
    <property type="match status" value="1"/>
</dbReference>
<dbReference type="Proteomes" id="UP000589036">
    <property type="component" value="Unassembled WGS sequence"/>
</dbReference>
<keyword evidence="3" id="KW-0378">Hydrolase</keyword>
<gene>
    <name evidence="3" type="ORF">HDA32_001204</name>
</gene>
<dbReference type="AlphaFoldDB" id="A0A852TVG8"/>
<sequence length="275" mass="29447">MSEARTTGGVLRVALHQGSAHSADVPENLRLLADAARRAARQGARLLVCPEMSLTGYNIGDGVARSAEPADGPMRRAVSAIAAEAGIAVLYGFPERDGPRVHNAVQLVDARGRAAARYRKTHLFGDIDRRAFAAGDTAVVQATVDGVRVGLLICYDVEFPETVRAHALAGTELLLVPTALMRPYEAVARTLVPARAIESQIHVAYVNRRDREGELDYCGLSCLIGPDGTELARAGGDDELVVADVDAERLSAARREIGYLADRRPELYGSLADPR</sequence>
<comment type="similarity">
    <text evidence="1">Belongs to the carbon-nitrogen hydrolase superfamily. NIT1/NIT2 family.</text>
</comment>
<dbReference type="PANTHER" id="PTHR23088:SF27">
    <property type="entry name" value="DEAMINATED GLUTATHIONE AMIDASE"/>
    <property type="match status" value="1"/>
</dbReference>
<dbReference type="Gene3D" id="3.60.110.10">
    <property type="entry name" value="Carbon-nitrogen hydrolase"/>
    <property type="match status" value="1"/>
</dbReference>
<dbReference type="Pfam" id="PF00795">
    <property type="entry name" value="CN_hydrolase"/>
    <property type="match status" value="1"/>
</dbReference>
<proteinExistence type="inferred from homology"/>
<reference evidence="3 4" key="1">
    <citation type="submission" date="2020-07" db="EMBL/GenBank/DDBJ databases">
        <title>Sequencing the genomes of 1000 actinobacteria strains.</title>
        <authorList>
            <person name="Klenk H.-P."/>
        </authorList>
    </citation>
    <scope>NUCLEOTIDE SEQUENCE [LARGE SCALE GENOMIC DNA]</scope>
    <source>
        <strain evidence="3 4">CXB654</strain>
    </source>
</reference>
<evidence type="ECO:0000313" key="4">
    <source>
        <dbReference type="Proteomes" id="UP000589036"/>
    </source>
</evidence>
<evidence type="ECO:0000259" key="2">
    <source>
        <dbReference type="PROSITE" id="PS50263"/>
    </source>
</evidence>
<dbReference type="InterPro" id="IPR036526">
    <property type="entry name" value="C-N_Hydrolase_sf"/>
</dbReference>
<dbReference type="InterPro" id="IPR001110">
    <property type="entry name" value="UPF0012_CS"/>
</dbReference>
<keyword evidence="4" id="KW-1185">Reference proteome</keyword>
<accession>A0A852TVG8</accession>
<protein>
    <submittedName>
        <fullName evidence="3">Putative amidohydrolase</fullName>
    </submittedName>
</protein>
<dbReference type="InterPro" id="IPR044083">
    <property type="entry name" value="RamA-like"/>
</dbReference>
<evidence type="ECO:0000313" key="3">
    <source>
        <dbReference type="EMBL" id="NYE46084.1"/>
    </source>
</evidence>
<organism evidence="3 4">
    <name type="scientific">Spinactinospora alkalitolerans</name>
    <dbReference type="NCBI Taxonomy" id="687207"/>
    <lineage>
        <taxon>Bacteria</taxon>
        <taxon>Bacillati</taxon>
        <taxon>Actinomycetota</taxon>
        <taxon>Actinomycetes</taxon>
        <taxon>Streptosporangiales</taxon>
        <taxon>Nocardiopsidaceae</taxon>
        <taxon>Spinactinospora</taxon>
    </lineage>
</organism>
<name>A0A852TVG8_9ACTN</name>
<dbReference type="GO" id="GO:0016787">
    <property type="term" value="F:hydrolase activity"/>
    <property type="evidence" value="ECO:0007669"/>
    <property type="project" value="UniProtKB-KW"/>
</dbReference>
<dbReference type="InterPro" id="IPR003010">
    <property type="entry name" value="C-N_Hydrolase"/>
</dbReference>
<dbReference type="PROSITE" id="PS01227">
    <property type="entry name" value="UPF0012"/>
    <property type="match status" value="1"/>
</dbReference>